<name>A0AAF0PNK2_SOLVR</name>
<accession>A0AAF0PNK2</accession>
<dbReference type="EMBL" id="CP133612">
    <property type="protein sequence ID" value="WMV07652.1"/>
    <property type="molecule type" value="Genomic_DNA"/>
</dbReference>
<proteinExistence type="predicted"/>
<dbReference type="AlphaFoldDB" id="A0AAF0PNK2"/>
<evidence type="ECO:0000313" key="1">
    <source>
        <dbReference type="EMBL" id="WMV07652.1"/>
    </source>
</evidence>
<protein>
    <submittedName>
        <fullName evidence="1">Uncharacterized protein</fullName>
    </submittedName>
</protein>
<sequence length="234" mass="26932">MGKSGNFELWILKKTPKREWERHIIGIPTIWNTIEPRFASFFMPRDGEIVFVVNLKSGTSMEFIVMLKVVSPLGNYVQTGRHRTYLTKVLQLLIRGSYSYVESVVPFCNILEGILSITECQGLSKQPLTTNTIIFMQSVDQTVPKATEYRIFCPATTQSQAIIPTSDPKTVFDIKYYSRDQRRNRPPIKRTFLTKADVEKIRMEYKFDVNDFPKPYLTAKVEKDVNAIGGGYQK</sequence>
<organism evidence="1 2">
    <name type="scientific">Solanum verrucosum</name>
    <dbReference type="NCBI Taxonomy" id="315347"/>
    <lineage>
        <taxon>Eukaryota</taxon>
        <taxon>Viridiplantae</taxon>
        <taxon>Streptophyta</taxon>
        <taxon>Embryophyta</taxon>
        <taxon>Tracheophyta</taxon>
        <taxon>Spermatophyta</taxon>
        <taxon>Magnoliopsida</taxon>
        <taxon>eudicotyledons</taxon>
        <taxon>Gunneridae</taxon>
        <taxon>Pentapetalae</taxon>
        <taxon>asterids</taxon>
        <taxon>lamiids</taxon>
        <taxon>Solanales</taxon>
        <taxon>Solanaceae</taxon>
        <taxon>Solanoideae</taxon>
        <taxon>Solaneae</taxon>
        <taxon>Solanum</taxon>
    </lineage>
</organism>
<dbReference type="PANTHER" id="PTHR36391">
    <property type="entry name" value="FURRY"/>
    <property type="match status" value="1"/>
</dbReference>
<dbReference type="Proteomes" id="UP001234989">
    <property type="component" value="Chromosome 1"/>
</dbReference>
<evidence type="ECO:0000313" key="2">
    <source>
        <dbReference type="Proteomes" id="UP001234989"/>
    </source>
</evidence>
<dbReference type="PANTHER" id="PTHR36391:SF2">
    <property type="entry name" value="F-BOX ASSOCIATED DOMAIN-CONTAINING PROTEIN"/>
    <property type="match status" value="1"/>
</dbReference>
<reference evidence="1" key="1">
    <citation type="submission" date="2023-08" db="EMBL/GenBank/DDBJ databases">
        <title>A de novo genome assembly of Solanum verrucosum Schlechtendal, a Mexican diploid species geographically isolated from the other diploid A-genome species in potato relatives.</title>
        <authorList>
            <person name="Hosaka K."/>
        </authorList>
    </citation>
    <scope>NUCLEOTIDE SEQUENCE</scope>
    <source>
        <tissue evidence="1">Young leaves</tissue>
    </source>
</reference>
<keyword evidence="2" id="KW-1185">Reference proteome</keyword>
<gene>
    <name evidence="1" type="ORF">MTR67_001037</name>
</gene>